<dbReference type="PANTHER" id="PTHR47947">
    <property type="entry name" value="CYTOCHROME P450 82C3-RELATED"/>
    <property type="match status" value="1"/>
</dbReference>
<dbReference type="GO" id="GO:0004497">
    <property type="term" value="F:monooxygenase activity"/>
    <property type="evidence" value="ECO:0007669"/>
    <property type="project" value="UniProtKB-KW"/>
</dbReference>
<comment type="cofactor">
    <cofactor evidence="1">
        <name>heme</name>
        <dbReference type="ChEBI" id="CHEBI:30413"/>
    </cofactor>
</comment>
<keyword evidence="7" id="KW-0560">Oxidoreductase</keyword>
<keyword evidence="5" id="KW-0479">Metal-binding</keyword>
<evidence type="ECO:0000256" key="4">
    <source>
        <dbReference type="ARBA" id="ARBA00022692"/>
    </source>
</evidence>
<evidence type="ECO:0000256" key="10">
    <source>
        <dbReference type="ARBA" id="ARBA00023136"/>
    </source>
</evidence>
<evidence type="ECO:0000256" key="7">
    <source>
        <dbReference type="ARBA" id="ARBA00023002"/>
    </source>
</evidence>
<keyword evidence="9" id="KW-0503">Monooxygenase</keyword>
<reference evidence="12 13" key="1">
    <citation type="journal article" date="2022" name="G3 (Bethesda)">
        <title>Whole-genome sequence and methylome profiling of the almond [Prunus dulcis (Mill.) D.A. Webb] cultivar 'Nonpareil'.</title>
        <authorList>
            <person name="D'Amico-Willman K.M."/>
            <person name="Ouma W.Z."/>
            <person name="Meulia T."/>
            <person name="Sideli G.M."/>
            <person name="Gradziel T.M."/>
            <person name="Fresnedo-Ramirez J."/>
        </authorList>
    </citation>
    <scope>NUCLEOTIDE SEQUENCE [LARGE SCALE GENOMIC DNA]</scope>
    <source>
        <strain evidence="12">Clone GOH B32 T37-40</strain>
    </source>
</reference>
<evidence type="ECO:0000256" key="3">
    <source>
        <dbReference type="ARBA" id="ARBA00022617"/>
    </source>
</evidence>
<comment type="caution">
    <text evidence="12">The sequence shown here is derived from an EMBL/GenBank/DDBJ whole genome shotgun (WGS) entry which is preliminary data.</text>
</comment>
<keyword evidence="10 11" id="KW-0472">Membrane</keyword>
<sequence>MEGILFYTFLSLIFILFTFNFFLRRTERCRPNHKILPPTPPSLLPLLGHLPEECFTRNDTVLANRLRLLPEKHLHYNYTTLLASPYGDHWRNLRQN</sequence>
<evidence type="ECO:0000256" key="1">
    <source>
        <dbReference type="ARBA" id="ARBA00001971"/>
    </source>
</evidence>
<dbReference type="AlphaFoldDB" id="A0AAD4VIU8"/>
<dbReference type="GO" id="GO:0005506">
    <property type="term" value="F:iron ion binding"/>
    <property type="evidence" value="ECO:0007669"/>
    <property type="project" value="InterPro"/>
</dbReference>
<dbReference type="GO" id="GO:0016705">
    <property type="term" value="F:oxidoreductase activity, acting on paired donors, with incorporation or reduction of molecular oxygen"/>
    <property type="evidence" value="ECO:0007669"/>
    <property type="project" value="InterPro"/>
</dbReference>
<evidence type="ECO:0000256" key="11">
    <source>
        <dbReference type="SAM" id="Phobius"/>
    </source>
</evidence>
<dbReference type="GO" id="GO:0020037">
    <property type="term" value="F:heme binding"/>
    <property type="evidence" value="ECO:0007669"/>
    <property type="project" value="InterPro"/>
</dbReference>
<dbReference type="EMBL" id="JAJFAZ020000006">
    <property type="protein sequence ID" value="KAI5325144.1"/>
    <property type="molecule type" value="Genomic_DNA"/>
</dbReference>
<dbReference type="PANTHER" id="PTHR47947:SF26">
    <property type="entry name" value="CYTOCHROME P450"/>
    <property type="match status" value="1"/>
</dbReference>
<evidence type="ECO:0000313" key="12">
    <source>
        <dbReference type="EMBL" id="KAI5325144.1"/>
    </source>
</evidence>
<evidence type="ECO:0000313" key="13">
    <source>
        <dbReference type="Proteomes" id="UP001054821"/>
    </source>
</evidence>
<dbReference type="InterPro" id="IPR036396">
    <property type="entry name" value="Cyt_P450_sf"/>
</dbReference>
<feature type="transmembrane region" description="Helical" evidence="11">
    <location>
        <begin position="6"/>
        <end position="23"/>
    </location>
</feature>
<evidence type="ECO:0000256" key="8">
    <source>
        <dbReference type="ARBA" id="ARBA00023004"/>
    </source>
</evidence>
<dbReference type="SUPFAM" id="SSF48264">
    <property type="entry name" value="Cytochrome P450"/>
    <property type="match status" value="1"/>
</dbReference>
<organism evidence="12 13">
    <name type="scientific">Prunus dulcis</name>
    <name type="common">Almond</name>
    <name type="synonym">Amygdalus dulcis</name>
    <dbReference type="NCBI Taxonomy" id="3755"/>
    <lineage>
        <taxon>Eukaryota</taxon>
        <taxon>Viridiplantae</taxon>
        <taxon>Streptophyta</taxon>
        <taxon>Embryophyta</taxon>
        <taxon>Tracheophyta</taxon>
        <taxon>Spermatophyta</taxon>
        <taxon>Magnoliopsida</taxon>
        <taxon>eudicotyledons</taxon>
        <taxon>Gunneridae</taxon>
        <taxon>Pentapetalae</taxon>
        <taxon>rosids</taxon>
        <taxon>fabids</taxon>
        <taxon>Rosales</taxon>
        <taxon>Rosaceae</taxon>
        <taxon>Amygdaloideae</taxon>
        <taxon>Amygdaleae</taxon>
        <taxon>Prunus</taxon>
    </lineage>
</organism>
<evidence type="ECO:0000256" key="6">
    <source>
        <dbReference type="ARBA" id="ARBA00022989"/>
    </source>
</evidence>
<keyword evidence="13" id="KW-1185">Reference proteome</keyword>
<dbReference type="GO" id="GO:0016020">
    <property type="term" value="C:membrane"/>
    <property type="evidence" value="ECO:0007669"/>
    <property type="project" value="UniProtKB-SubCell"/>
</dbReference>
<dbReference type="InterPro" id="IPR050651">
    <property type="entry name" value="Plant_Cytochrome_P450_Monoox"/>
</dbReference>
<keyword evidence="6 11" id="KW-1133">Transmembrane helix</keyword>
<name>A0AAD4VIU8_PRUDU</name>
<evidence type="ECO:0000256" key="2">
    <source>
        <dbReference type="ARBA" id="ARBA00004370"/>
    </source>
</evidence>
<evidence type="ECO:0000256" key="5">
    <source>
        <dbReference type="ARBA" id="ARBA00022723"/>
    </source>
</evidence>
<keyword evidence="4 11" id="KW-0812">Transmembrane</keyword>
<protein>
    <submittedName>
        <fullName evidence="12">Uncharacterized protein</fullName>
    </submittedName>
</protein>
<evidence type="ECO:0000256" key="9">
    <source>
        <dbReference type="ARBA" id="ARBA00023033"/>
    </source>
</evidence>
<dbReference type="Proteomes" id="UP001054821">
    <property type="component" value="Chromosome 6"/>
</dbReference>
<keyword evidence="3" id="KW-0349">Heme</keyword>
<proteinExistence type="predicted"/>
<keyword evidence="8" id="KW-0408">Iron</keyword>
<comment type="subcellular location">
    <subcellularLocation>
        <location evidence="2">Membrane</location>
    </subcellularLocation>
</comment>
<accession>A0AAD4VIU8</accession>
<gene>
    <name evidence="12" type="ORF">L3X38_034218</name>
</gene>